<feature type="domain" description="HicB-like antitoxin of toxin-antitoxin system" evidence="2">
    <location>
        <begin position="69"/>
        <end position="160"/>
    </location>
</feature>
<keyword evidence="1" id="KW-1133">Transmembrane helix</keyword>
<evidence type="ECO:0000256" key="1">
    <source>
        <dbReference type="SAM" id="Phobius"/>
    </source>
</evidence>
<dbReference type="InterPro" id="IPR035069">
    <property type="entry name" value="TTHA1013/TTHA0281-like"/>
</dbReference>
<dbReference type="EMBL" id="FIJK01000111">
    <property type="protein sequence ID" value="CYW82783.1"/>
    <property type="molecule type" value="Genomic_DNA"/>
</dbReference>
<organism evidence="3 4">
    <name type="scientific">Streptococcus suis</name>
    <dbReference type="NCBI Taxonomy" id="1307"/>
    <lineage>
        <taxon>Bacteria</taxon>
        <taxon>Bacillati</taxon>
        <taxon>Bacillota</taxon>
        <taxon>Bacilli</taxon>
        <taxon>Lactobacillales</taxon>
        <taxon>Streptococcaceae</taxon>
        <taxon>Streptococcus</taxon>
    </lineage>
</organism>
<dbReference type="Proteomes" id="UP000069526">
    <property type="component" value="Unassembled WGS sequence"/>
</dbReference>
<evidence type="ECO:0000313" key="3">
    <source>
        <dbReference type="EMBL" id="CYW82783.1"/>
    </source>
</evidence>
<dbReference type="SUPFAM" id="SSF143100">
    <property type="entry name" value="TTHA1013/TTHA0281-like"/>
    <property type="match status" value="1"/>
</dbReference>
<accession>A0A0Z8RHW7</accession>
<protein>
    <submittedName>
        <fullName evidence="3">Toxin-antitoxin system, antitoxin component, HicB family</fullName>
    </submittedName>
</protein>
<sequence length="184" mass="21307">MEPHINSHMEFTWKIDKRSRINGLHDFDSHMENKYTMCIIVKIAFLSVMVARFDFYFDKMGKMTKKKNIISFPDFPGAFSEADNLSEAIFNAREVLEIYTIMFEDEGKEFPKPSSFKALASNLASDDDVIQAISVDTELVRERERSKIVNKTVTLPSWLVEVGKENKVNFSQLLQKAIREELQV</sequence>
<feature type="transmembrane region" description="Helical" evidence="1">
    <location>
        <begin position="34"/>
        <end position="57"/>
    </location>
</feature>
<gene>
    <name evidence="3" type="ORF">ERS132539_02363</name>
</gene>
<dbReference type="Gene3D" id="3.30.160.250">
    <property type="match status" value="1"/>
</dbReference>
<dbReference type="RefSeq" id="WP_228477746.1">
    <property type="nucleotide sequence ID" value="NZ_CEIH01000146.1"/>
</dbReference>
<dbReference type="InterPro" id="IPR031807">
    <property type="entry name" value="HicB-like"/>
</dbReference>
<proteinExistence type="predicted"/>
<keyword evidence="1" id="KW-0472">Membrane</keyword>
<evidence type="ECO:0000259" key="2">
    <source>
        <dbReference type="Pfam" id="PF15919"/>
    </source>
</evidence>
<keyword evidence="1" id="KW-0812">Transmembrane</keyword>
<dbReference type="AlphaFoldDB" id="A0A0Z8RHW7"/>
<evidence type="ECO:0000313" key="4">
    <source>
        <dbReference type="Proteomes" id="UP000069526"/>
    </source>
</evidence>
<name>A0A0Z8RHW7_STRSU</name>
<reference evidence="3 4" key="1">
    <citation type="submission" date="2016-02" db="EMBL/GenBank/DDBJ databases">
        <authorList>
            <consortium name="Pathogen Informatics"/>
        </authorList>
    </citation>
    <scope>NUCLEOTIDE SEQUENCE [LARGE SCALE GENOMIC DNA]</scope>
    <source>
        <strain evidence="3 4">SS1013</strain>
    </source>
</reference>
<dbReference type="Pfam" id="PF15919">
    <property type="entry name" value="HicB_lk_antitox"/>
    <property type="match status" value="1"/>
</dbReference>